<evidence type="ECO:0000259" key="6">
    <source>
        <dbReference type="Pfam" id="PF00350"/>
    </source>
</evidence>
<dbReference type="SUPFAM" id="SSF52540">
    <property type="entry name" value="P-loop containing nucleoside triphosphate hydrolases"/>
    <property type="match status" value="1"/>
</dbReference>
<organism evidence="7 8">
    <name type="scientific">Tumebacillus lacus</name>
    <dbReference type="NCBI Taxonomy" id="2995335"/>
    <lineage>
        <taxon>Bacteria</taxon>
        <taxon>Bacillati</taxon>
        <taxon>Bacillota</taxon>
        <taxon>Bacilli</taxon>
        <taxon>Bacillales</taxon>
        <taxon>Alicyclobacillaceae</taxon>
        <taxon>Tumebacillus</taxon>
    </lineage>
</organism>
<dbReference type="EMBL" id="JAPMLT010000009">
    <property type="protein sequence ID" value="MCX7571264.1"/>
    <property type="molecule type" value="Genomic_DNA"/>
</dbReference>
<keyword evidence="3" id="KW-0378">Hydrolase</keyword>
<dbReference type="InterPro" id="IPR027417">
    <property type="entry name" value="P-loop_NTPase"/>
</dbReference>
<name>A0ABT3X928_9BACL</name>
<dbReference type="Proteomes" id="UP001208017">
    <property type="component" value="Unassembled WGS sequence"/>
</dbReference>
<dbReference type="InterPro" id="IPR027094">
    <property type="entry name" value="Mitofusin_fam"/>
</dbReference>
<evidence type="ECO:0000313" key="7">
    <source>
        <dbReference type="EMBL" id="MCX7571264.1"/>
    </source>
</evidence>
<dbReference type="CDD" id="cd09912">
    <property type="entry name" value="DLP_2"/>
    <property type="match status" value="1"/>
</dbReference>
<dbReference type="RefSeq" id="WP_267152506.1">
    <property type="nucleotide sequence ID" value="NZ_JAPMLT010000009.1"/>
</dbReference>
<sequence length="658" mass="72495">MEAYQGDFKGKLGETAVRLRQAARAVQEVTGLKGLSQAMTGRAERLEKNLFTVALFGAFSAGKSSFANALMGEMVLPVSPNPTTAAINKILPPTETYAHGSVRVKIKSVADITLDVQQSLGVFGHSAGDLDAALDEIAKLDVTQVQPNAKPHFSFLKAVAKGLAPIREHLGHELLVDLKEFKAFVAKEEKACFAEWVELYYDCPLTRQGITLVDTPGADSINARHTGVAFNYIKNADAVLFVTYYNHAFSNADREFLIQLGRVKDTFEMDKMFFLVNAADLAKDEEELRGVVEHVRKNLVQCRISMPRIYPVSSQTALLARLHEKGQLQGSAEKVYRQRTGRAEGDLMPAQEALELAGMSAFEKDFISFTIQELTEIAVQAAVAEIKRGVATLDDLIQTATADESARAEKLKVTDETLRRAKEGVAGLDASAESKAIAKEIDELLYYVKQRVFFRFGDMFKESFNPAVLQEDGRDMKQALRGSLEELVRFLGYDLGQEMRATALRVEKYVNQSGKRTADRLADTVGQAAPKLQLETYQAREFDTPEFAESLPGSASELSSSLSLFKSAKDFFEKNGKQAMQDALEKGLHAPVDGYLAQAGSTLHDAYGAAFVRLVEDLQRESTAQVEEYFAGLIEALSAQVDVEKWIAVRDELEKLVG</sequence>
<keyword evidence="5" id="KW-0472">Membrane</keyword>
<comment type="subcellular location">
    <subcellularLocation>
        <location evidence="1">Membrane</location>
    </subcellularLocation>
</comment>
<feature type="domain" description="Dynamin N-terminal" evidence="6">
    <location>
        <begin position="53"/>
        <end position="276"/>
    </location>
</feature>
<evidence type="ECO:0000256" key="3">
    <source>
        <dbReference type="ARBA" id="ARBA00022801"/>
    </source>
</evidence>
<keyword evidence="8" id="KW-1185">Reference proteome</keyword>
<comment type="caution">
    <text evidence="7">The sequence shown here is derived from an EMBL/GenBank/DDBJ whole genome shotgun (WGS) entry which is preliminary data.</text>
</comment>
<evidence type="ECO:0000256" key="2">
    <source>
        <dbReference type="ARBA" id="ARBA00022741"/>
    </source>
</evidence>
<gene>
    <name evidence="7" type="ORF">OS242_15030</name>
</gene>
<reference evidence="7 8" key="1">
    <citation type="submission" date="2022-11" db="EMBL/GenBank/DDBJ databases">
        <title>Study of microbial diversity in lake waters.</title>
        <authorList>
            <person name="Zhang J."/>
        </authorList>
    </citation>
    <scope>NUCLEOTIDE SEQUENCE [LARGE SCALE GENOMIC DNA]</scope>
    <source>
        <strain evidence="7 8">DT12</strain>
    </source>
</reference>
<keyword evidence="2" id="KW-0547">Nucleotide-binding</keyword>
<dbReference type="Gene3D" id="3.40.50.300">
    <property type="entry name" value="P-loop containing nucleotide triphosphate hydrolases"/>
    <property type="match status" value="1"/>
</dbReference>
<dbReference type="Pfam" id="PF00350">
    <property type="entry name" value="Dynamin_N"/>
    <property type="match status" value="1"/>
</dbReference>
<evidence type="ECO:0000313" key="8">
    <source>
        <dbReference type="Proteomes" id="UP001208017"/>
    </source>
</evidence>
<keyword evidence="4" id="KW-0342">GTP-binding</keyword>
<accession>A0ABT3X928</accession>
<dbReference type="PANTHER" id="PTHR10465:SF0">
    <property type="entry name" value="SARCALUMENIN"/>
    <property type="match status" value="1"/>
</dbReference>
<evidence type="ECO:0000256" key="1">
    <source>
        <dbReference type="ARBA" id="ARBA00004370"/>
    </source>
</evidence>
<dbReference type="InterPro" id="IPR045063">
    <property type="entry name" value="Dynamin_N"/>
</dbReference>
<evidence type="ECO:0000256" key="4">
    <source>
        <dbReference type="ARBA" id="ARBA00023134"/>
    </source>
</evidence>
<proteinExistence type="predicted"/>
<evidence type="ECO:0000256" key="5">
    <source>
        <dbReference type="ARBA" id="ARBA00023136"/>
    </source>
</evidence>
<dbReference type="PANTHER" id="PTHR10465">
    <property type="entry name" value="TRANSMEMBRANE GTPASE FZO1"/>
    <property type="match status" value="1"/>
</dbReference>
<protein>
    <submittedName>
        <fullName evidence="7">Dynamin family protein</fullName>
    </submittedName>
</protein>